<evidence type="ECO:0000256" key="3">
    <source>
        <dbReference type="ARBA" id="ARBA00022475"/>
    </source>
</evidence>
<keyword evidence="6 10" id="KW-1133">Transmembrane helix</keyword>
<evidence type="ECO:0000259" key="13">
    <source>
        <dbReference type="PROSITE" id="PS51846"/>
    </source>
</evidence>
<dbReference type="Pfam" id="PF00571">
    <property type="entry name" value="CBS"/>
    <property type="match status" value="1"/>
</dbReference>
<evidence type="ECO:0000313" key="14">
    <source>
        <dbReference type="EMBL" id="ANW98959.1"/>
    </source>
</evidence>
<dbReference type="RefSeq" id="WP_015359299.1">
    <property type="nucleotide sequence ID" value="NZ_CP014672.1"/>
</dbReference>
<evidence type="ECO:0000256" key="2">
    <source>
        <dbReference type="ARBA" id="ARBA00006337"/>
    </source>
</evidence>
<evidence type="ECO:0000256" key="6">
    <source>
        <dbReference type="ARBA" id="ARBA00022989"/>
    </source>
</evidence>
<gene>
    <name evidence="14" type="ORF">CSTERTH_07940</name>
</gene>
<dbReference type="PANTHER" id="PTHR43099">
    <property type="entry name" value="UPF0053 PROTEIN YRKA"/>
    <property type="match status" value="1"/>
</dbReference>
<dbReference type="SMART" id="SM01091">
    <property type="entry name" value="CorC_HlyC"/>
    <property type="match status" value="1"/>
</dbReference>
<feature type="transmembrane region" description="Helical" evidence="11">
    <location>
        <begin position="103"/>
        <end position="129"/>
    </location>
</feature>
<dbReference type="PROSITE" id="PS51371">
    <property type="entry name" value="CBS"/>
    <property type="match status" value="2"/>
</dbReference>
<reference evidence="14 15" key="1">
    <citation type="submission" date="2016-02" db="EMBL/GenBank/DDBJ databases">
        <title>Comparison of Clostridium stercorarium subspecies using comparative genomics and transcriptomics.</title>
        <authorList>
            <person name="Schellenberg J."/>
            <person name="Thallinger G."/>
            <person name="Levin D.B."/>
            <person name="Zhang X."/>
            <person name="Alvare G."/>
            <person name="Fristensky B."/>
            <person name="Sparling R."/>
        </authorList>
    </citation>
    <scope>NUCLEOTIDE SEQUENCE [LARGE SCALE GENOMIC DNA]</scope>
    <source>
        <strain evidence="14 15">DSM 2910</strain>
    </source>
</reference>
<evidence type="ECO:0000256" key="1">
    <source>
        <dbReference type="ARBA" id="ARBA00004651"/>
    </source>
</evidence>
<keyword evidence="4 10" id="KW-0812">Transmembrane</keyword>
<dbReference type="InterPro" id="IPR016169">
    <property type="entry name" value="FAD-bd_PCMH_sub2"/>
</dbReference>
<feature type="domain" description="CBS" evidence="12">
    <location>
        <begin position="226"/>
        <end position="285"/>
    </location>
</feature>
<dbReference type="SUPFAM" id="SSF56176">
    <property type="entry name" value="FAD-binding/transporter-associated domain-like"/>
    <property type="match status" value="1"/>
</dbReference>
<dbReference type="Pfam" id="PF01595">
    <property type="entry name" value="CNNM"/>
    <property type="match status" value="1"/>
</dbReference>
<keyword evidence="3" id="KW-1003">Cell membrane</keyword>
<keyword evidence="5" id="KW-0677">Repeat</keyword>
<evidence type="ECO:0000256" key="8">
    <source>
        <dbReference type="ARBA" id="ARBA00023136"/>
    </source>
</evidence>
<dbReference type="PROSITE" id="PS51846">
    <property type="entry name" value="CNNM"/>
    <property type="match status" value="1"/>
</dbReference>
<dbReference type="InterPro" id="IPR044751">
    <property type="entry name" value="Ion_transp-like_CBS"/>
</dbReference>
<keyword evidence="8 10" id="KW-0472">Membrane</keyword>
<dbReference type="EMBL" id="CP014672">
    <property type="protein sequence ID" value="ANW98959.1"/>
    <property type="molecule type" value="Genomic_DNA"/>
</dbReference>
<organism evidence="14 15">
    <name type="scientific">Thermoclostridium stercorarium subsp. thermolacticum DSM 2910</name>
    <dbReference type="NCBI Taxonomy" id="1121336"/>
    <lineage>
        <taxon>Bacteria</taxon>
        <taxon>Bacillati</taxon>
        <taxon>Bacillota</taxon>
        <taxon>Clostridia</taxon>
        <taxon>Eubacteriales</taxon>
        <taxon>Oscillospiraceae</taxon>
        <taxon>Thermoclostridium</taxon>
    </lineage>
</organism>
<evidence type="ECO:0000313" key="15">
    <source>
        <dbReference type="Proteomes" id="UP000092971"/>
    </source>
</evidence>
<dbReference type="CDD" id="cd04590">
    <property type="entry name" value="CBS_pair_CorC_HlyC_assoc"/>
    <property type="match status" value="1"/>
</dbReference>
<comment type="subcellular location">
    <subcellularLocation>
        <location evidence="1">Cell membrane</location>
        <topology evidence="1">Multi-pass membrane protein</topology>
    </subcellularLocation>
</comment>
<evidence type="ECO:0000259" key="12">
    <source>
        <dbReference type="PROSITE" id="PS51371"/>
    </source>
</evidence>
<evidence type="ECO:0000256" key="5">
    <source>
        <dbReference type="ARBA" id="ARBA00022737"/>
    </source>
</evidence>
<evidence type="ECO:0000256" key="10">
    <source>
        <dbReference type="PROSITE-ProRule" id="PRU01193"/>
    </source>
</evidence>
<keyword evidence="7 9" id="KW-0129">CBS domain</keyword>
<comment type="similarity">
    <text evidence="2">Belongs to the UPF0053 family.</text>
</comment>
<dbReference type="SUPFAM" id="SSF54631">
    <property type="entry name" value="CBS-domain pair"/>
    <property type="match status" value="1"/>
</dbReference>
<dbReference type="FunFam" id="3.10.580.10:FF:000002">
    <property type="entry name" value="Magnesium/cobalt efflux protein CorC"/>
    <property type="match status" value="1"/>
</dbReference>
<dbReference type="Gene3D" id="3.30.465.10">
    <property type="match status" value="1"/>
</dbReference>
<proteinExistence type="inferred from homology"/>
<dbReference type="GO" id="GO:0050660">
    <property type="term" value="F:flavin adenine dinucleotide binding"/>
    <property type="evidence" value="ECO:0007669"/>
    <property type="project" value="InterPro"/>
</dbReference>
<dbReference type="Pfam" id="PF03471">
    <property type="entry name" value="CorC_HlyC"/>
    <property type="match status" value="1"/>
</dbReference>
<feature type="transmembrane region" description="Helical" evidence="11">
    <location>
        <begin position="141"/>
        <end position="163"/>
    </location>
</feature>
<accession>A0A1B1YDW4</accession>
<evidence type="ECO:0000256" key="7">
    <source>
        <dbReference type="ARBA" id="ARBA00023122"/>
    </source>
</evidence>
<evidence type="ECO:0000256" key="9">
    <source>
        <dbReference type="PROSITE-ProRule" id="PRU00703"/>
    </source>
</evidence>
<dbReference type="InterPro" id="IPR046342">
    <property type="entry name" value="CBS_dom_sf"/>
</dbReference>
<dbReference type="OrthoDB" id="9798188at2"/>
<dbReference type="AlphaFoldDB" id="A0A1B1YDW4"/>
<feature type="domain" description="CBS" evidence="12">
    <location>
        <begin position="290"/>
        <end position="348"/>
    </location>
</feature>
<evidence type="ECO:0000256" key="4">
    <source>
        <dbReference type="ARBA" id="ARBA00022692"/>
    </source>
</evidence>
<dbReference type="Gene3D" id="3.10.580.10">
    <property type="entry name" value="CBS-domain"/>
    <property type="match status" value="1"/>
</dbReference>
<name>A0A1B1YDW4_THEST</name>
<dbReference type="InterPro" id="IPR005170">
    <property type="entry name" value="Transptr-assoc_dom"/>
</dbReference>
<dbReference type="GO" id="GO:0005886">
    <property type="term" value="C:plasma membrane"/>
    <property type="evidence" value="ECO:0007669"/>
    <property type="project" value="UniProtKB-SubCell"/>
</dbReference>
<feature type="domain" description="CNNM transmembrane" evidence="13">
    <location>
        <begin position="2"/>
        <end position="207"/>
    </location>
</feature>
<evidence type="ECO:0000256" key="11">
    <source>
        <dbReference type="SAM" id="Phobius"/>
    </source>
</evidence>
<protein>
    <submittedName>
        <fullName evidence="14">Hemolysin</fullName>
    </submittedName>
</protein>
<feature type="transmembrane region" description="Helical" evidence="11">
    <location>
        <begin position="6"/>
        <end position="31"/>
    </location>
</feature>
<dbReference type="InterPro" id="IPR002550">
    <property type="entry name" value="CNNM"/>
</dbReference>
<dbReference type="InterPro" id="IPR036318">
    <property type="entry name" value="FAD-bd_PCMH-like_sf"/>
</dbReference>
<dbReference type="Proteomes" id="UP000092971">
    <property type="component" value="Chromosome"/>
</dbReference>
<dbReference type="PANTHER" id="PTHR43099:SF2">
    <property type="entry name" value="UPF0053 PROTEIN YRKA"/>
    <property type="match status" value="1"/>
</dbReference>
<dbReference type="InterPro" id="IPR051676">
    <property type="entry name" value="UPF0053_domain"/>
</dbReference>
<feature type="transmembrane region" description="Helical" evidence="11">
    <location>
        <begin position="61"/>
        <end position="83"/>
    </location>
</feature>
<dbReference type="InterPro" id="IPR000644">
    <property type="entry name" value="CBS_dom"/>
</dbReference>
<sequence>MSDNSVIGNLLLQFFLIIVNALFASAEIAVISMSDSKMEKLANEEGNKRALRLLKLTEQPARFLATIQVGITLAGFLGSAFAADNFSDRIVDSLINMGVKIPAATLNTISVIVITLILSYFTLVLGELVPKRIAMRYTEKIALGISGLVYVISKIFAPVVSFLTLSTNGVLRLLGIDPTAADEQITEEEIRMMVDEGSKKGAINHSEKEMIQNVFEFDDKTAEEVMTHRTEVSILWLDESDEQWEKTIIESRHTYYPICDEDTDDIVGVLNTKDYFRLKDKSRENVMKYAVKPPYFVPETVRTDVLFRNMKQSRNHFAIVLDEYGGMSGIITIKDLLEQIVGDFDDDETSQEEPKPLIERVDSRTWKINGLTSLKAVSEALDINLPYDEYETFGGFVFGILGYIPEDGNTPEVEGYGLNIKVLQIRDHQLEKAIVYIQENKDKTDDNSENNE</sequence>